<reference evidence="3" key="1">
    <citation type="submission" date="2023-03" db="EMBL/GenBank/DDBJ databases">
        <title>Massive genome expansion in bonnet fungi (Mycena s.s.) driven by repeated elements and novel gene families across ecological guilds.</title>
        <authorList>
            <consortium name="Lawrence Berkeley National Laboratory"/>
            <person name="Harder C.B."/>
            <person name="Miyauchi S."/>
            <person name="Viragh M."/>
            <person name="Kuo A."/>
            <person name="Thoen E."/>
            <person name="Andreopoulos B."/>
            <person name="Lu D."/>
            <person name="Skrede I."/>
            <person name="Drula E."/>
            <person name="Henrissat B."/>
            <person name="Morin E."/>
            <person name="Kohler A."/>
            <person name="Barry K."/>
            <person name="LaButti K."/>
            <person name="Morin E."/>
            <person name="Salamov A."/>
            <person name="Lipzen A."/>
            <person name="Mereny Z."/>
            <person name="Hegedus B."/>
            <person name="Baldrian P."/>
            <person name="Stursova M."/>
            <person name="Weitz H."/>
            <person name="Taylor A."/>
            <person name="Grigoriev I.V."/>
            <person name="Nagy L.G."/>
            <person name="Martin F."/>
            <person name="Kauserud H."/>
        </authorList>
    </citation>
    <scope>NUCLEOTIDE SEQUENCE</scope>
    <source>
        <strain evidence="3">CBHHK002</strain>
    </source>
</reference>
<evidence type="ECO:0000259" key="2">
    <source>
        <dbReference type="Pfam" id="PF14214"/>
    </source>
</evidence>
<dbReference type="AlphaFoldDB" id="A0AAD7F356"/>
<feature type="region of interest" description="Disordered" evidence="1">
    <location>
        <begin position="315"/>
        <end position="353"/>
    </location>
</feature>
<keyword evidence="4" id="KW-1185">Reference proteome</keyword>
<dbReference type="InterPro" id="IPR025476">
    <property type="entry name" value="Helitron_helicase-like"/>
</dbReference>
<dbReference type="Pfam" id="PF14214">
    <property type="entry name" value="Helitron_like_N"/>
    <property type="match status" value="1"/>
</dbReference>
<accession>A0AAD7F356</accession>
<evidence type="ECO:0000256" key="1">
    <source>
        <dbReference type="SAM" id="MobiDB-lite"/>
    </source>
</evidence>
<feature type="domain" description="Helitron helicase-like" evidence="2">
    <location>
        <begin position="19"/>
        <end position="47"/>
    </location>
</feature>
<sequence length="439" mass="49293">MKAFISALLGYDPEQKDLDGGVLGVVNAYYGCVEAQGRGTLHCHMLVWVEGGLNPNEIKKRALGDDQSDVEFGKRLLAFLDDTISNAIPDDPDPSISVPSDKHHPCSVRGIPVDHDSMSTERKKDLRNVVLQCQSHAHSKTCFKYWRGPPEPKTCRFDLHEDNVRAESSFDPETGEIRLRCLDGLVNNFNASMIEAVRNNMDIKFVGSGASAKGILYYITDYITKSQLKTHVAFAMLELAVKKLGEYNPSEDHVTTRAKKLLQKCAYAMISQQELSGQQVSSYLLDFEDHFTSHAYRNFYWTSFESFINREDPSPECYPAKTSVNPPENTENDGDSELDTEDGTQPDLGTEDINAEDEIRVSIDGSGNLVPMGSQLADYQMRGNELQSADPVYLCKKPMINTKLTFYEFDPPMIHLSRYRLGLEFRVETGQRFMPDIAG</sequence>
<gene>
    <name evidence="3" type="ORF">DFH08DRAFT_910870</name>
</gene>
<evidence type="ECO:0000313" key="4">
    <source>
        <dbReference type="Proteomes" id="UP001218218"/>
    </source>
</evidence>
<evidence type="ECO:0000313" key="3">
    <source>
        <dbReference type="EMBL" id="KAJ7363075.1"/>
    </source>
</evidence>
<proteinExistence type="predicted"/>
<dbReference type="Proteomes" id="UP001218218">
    <property type="component" value="Unassembled WGS sequence"/>
</dbReference>
<feature type="compositionally biased region" description="Acidic residues" evidence="1">
    <location>
        <begin position="330"/>
        <end position="353"/>
    </location>
</feature>
<protein>
    <recommendedName>
        <fullName evidence="2">Helitron helicase-like domain-containing protein</fullName>
    </recommendedName>
</protein>
<name>A0AAD7F356_9AGAR</name>
<dbReference type="EMBL" id="JARIHO010000004">
    <property type="protein sequence ID" value="KAJ7363075.1"/>
    <property type="molecule type" value="Genomic_DNA"/>
</dbReference>
<organism evidence="3 4">
    <name type="scientific">Mycena albidolilacea</name>
    <dbReference type="NCBI Taxonomy" id="1033008"/>
    <lineage>
        <taxon>Eukaryota</taxon>
        <taxon>Fungi</taxon>
        <taxon>Dikarya</taxon>
        <taxon>Basidiomycota</taxon>
        <taxon>Agaricomycotina</taxon>
        <taxon>Agaricomycetes</taxon>
        <taxon>Agaricomycetidae</taxon>
        <taxon>Agaricales</taxon>
        <taxon>Marasmiineae</taxon>
        <taxon>Mycenaceae</taxon>
        <taxon>Mycena</taxon>
    </lineage>
</organism>
<comment type="caution">
    <text evidence="3">The sequence shown here is derived from an EMBL/GenBank/DDBJ whole genome shotgun (WGS) entry which is preliminary data.</text>
</comment>